<sequence>MAEFFTRMSRLADGLAQGDPISYSILSGFCLTLLWCGWRLWRFTIFPALYPEEPRQLPYLIPYIGHTIDFMRCAENVYIRGNKYFKGDELYGLTIAGGTTVVVRNTADIAAVWKNTTGLSYDPFTSRMLTAFGISSENVKKLYTPDPSKLIEDEKARANSLLHTANPKKKHYMSVQSDWFKTQLLPGENLDHLQNSFLSWLRQFLTFDRFDSDFVVNDSPVVVGKSGPGRTVVLGKFCRYMLSRCSFRAFFGDELFRTEPDIARLYQTWEDNSWKVFYNYPHFLAPELHDARMRVIAAISKYFRMPLSERPGTAWIFQVMDKELQTLKLSNDDRAGLIMMICWAINNNAHYISFWMWSHMLSNPPLLKAVKKETDACCTSDDSCDLKKLSNECPHLHAVWSEALRLYNAATTVRKAVEDIHIGGKIIHNGDQIFGPLRNYQLDGSTFGANPTEFNAYRFLEKPNLTRSKKYFPFGGGHTYCPGRYFAERETYMFIALTLKRFDVQVTTPDGVPIENPQAPPVKINVPAPAAMAPTRDIYVTLRERVPWSGPLPTETESTANLGSAVAECTGVSSARLFSIGTALCWTFFAFFCLPLHLLSETVGSWKRSRCLAFKMDVERDGHLLNPPKRRRRKANRRRLRNRAPISARIVLDQHFRGDVGVLSDDLVTDLFPDLDLAEAGVDLQKQQQILHVAISPYTPNYSAVEDIPWTIIPVRIQSTERSQTAPISHSTVLFPASASSLQSFAHALELLDPTRHFVHTRPIEIRILDVVPLHLETVYVTVERNMLRTLDDVQNKFGGGFDTNAYGVNGMWNKGGKALDVKKRYTKKAAAEAEERLTAAVREALSSQKILHTGDVLPLPLPSHPITHTPPPPAKISFCEPVSQGLLLPKTKIVLVQARRNERSQKRSGSGFLKDTPVEEAEDTSNEQFYSAAEDKQNESGTEMESTSPPDDSETEGSVGGASDSSDDSLEDMISLSAPQLPQQPSGTMSAVTSATPRPGMRLNDGIHTPNSVMSSFTSATMRPGHGGGKVFRAECLLNRIPNEALHPKPREDDDIDSFIFVDISTLVKIGCFSGDWIRIEASEEPQLNMFASLKFGGLGDQDEEAGNWRVAKVFGLPGLPSPKPRYAMNQSGERRASIAQFPSRGLTPTVFVPPVLLYNLENPKYLRLSRLAGSLPHGATRPGLAQSKAAVTKTPPVAKEVTLLKISTPLSMDRALQPALFAGLKRYFEFKRRLLKSGDLIGITVDEGLGRTVFSATKNAEGGNLEDDLTAKLGYTPEASQPEVGTRKVGVAWLRVGQVVSASSEEQEDSEDWGGVAAIDSSSTRMVQAGSETSRIPGTLENAWEYWLGVKPIPKSSGRPPTSHGLVTEVPKPYIPVLQQRMRDLMAAATSPRAIQLGMKPVVILLTSTQRNIGKATIASRACADIGLHTFTIDAYDILTEGGANGGDVKTEAYLKARAERAFTCGANCTALLIKHIEVLTADRMITAMKEIVADSRVIVATTTDVEKIPEGIRSLFTHELEMTAPEEKEREGILRNAVADRGIQISPDVDLAAVAVKTAALVAGDLVDVVERAAASRTARLENLVQSATKQDPSSAVGPRDIVVSGGDAARCVTKTDFDAAVDAARKNFADAIGAPKIPNVTWDDVGGLTNIKDAVMETIQLPLERPELFAKGMKKRSGILFYGPPGTGKTLLAKAIATEFSLNFFSVKGPELLNMYIGESEANVRRVFQRARDARPCVVFFDELDSVAPKRGNQGDSGGVMDRIVSQLLAELDGMSGGDEGGGGVFVIGATNRPDLLDAALLRPGRFDKMLYLGVSDTHDKQTTILEALTRKFNLHPDVSLSRVAERLPFTYTGADLYALCSDSMLKAITRQATAVDEKIKALPGGPVSTAYFFDHLATPEDVAVMVTEEDFVEAQNELVPSVSAKELEHFERVRRMFESTDAQKKDSAIAPQPSKIPPRTIADAVDGLSAGDEISESGTVVNGTYAENKGGKGKGRNPSLPIRSISDSLSIRSKGKNSATGKGKGKHLPAGGDSDSSLDSPGPGLANGTSFPRSYDDVGEDDDPTSDGIRDGDQDDYVVRTDHLKTNGDDVD</sequence>
<dbReference type="InParanoid" id="V5G5H7"/>
<keyword evidence="7" id="KW-0378">Hydrolase</keyword>
<evidence type="ECO:0000256" key="15">
    <source>
        <dbReference type="ARBA" id="ARBA00048778"/>
    </source>
</evidence>
<dbReference type="GO" id="GO:0005829">
    <property type="term" value="C:cytosol"/>
    <property type="evidence" value="ECO:0007669"/>
    <property type="project" value="TreeGrafter"/>
</dbReference>
<dbReference type="InterPro" id="IPR001128">
    <property type="entry name" value="Cyt_P450"/>
</dbReference>
<dbReference type="GO" id="GO:0016887">
    <property type="term" value="F:ATP hydrolysis activity"/>
    <property type="evidence" value="ECO:0007669"/>
    <property type="project" value="InterPro"/>
</dbReference>
<dbReference type="InterPro" id="IPR017972">
    <property type="entry name" value="Cyt_P450_CS"/>
</dbReference>
<dbReference type="Gene3D" id="1.10.630.10">
    <property type="entry name" value="Cytochrome P450"/>
    <property type="match status" value="1"/>
</dbReference>
<feature type="region of interest" description="Disordered" evidence="18">
    <location>
        <begin position="1943"/>
        <end position="1965"/>
    </location>
</feature>
<reference evidence="21" key="1">
    <citation type="journal article" date="2014" name="Genome Announc.">
        <title>Draft genome sequence of the formaldehyde-resistant fungus Byssochlamys spectabilis No. 5 (anamorph Paecilomyces variotii No. 5) (NBRC109023).</title>
        <authorList>
            <person name="Oka T."/>
            <person name="Ekino K."/>
            <person name="Fukuda K."/>
            <person name="Nomura Y."/>
        </authorList>
    </citation>
    <scope>NUCLEOTIDE SEQUENCE [LARGE SCALE GENOMIC DNA]</scope>
    <source>
        <strain evidence="21">No. 5 / NBRC 109023</strain>
    </source>
</reference>
<evidence type="ECO:0000256" key="4">
    <source>
        <dbReference type="ARBA" id="ARBA00022593"/>
    </source>
</evidence>
<dbReference type="PROSITE" id="PS00086">
    <property type="entry name" value="CYTOCHROME_P450"/>
    <property type="match status" value="1"/>
</dbReference>
<keyword evidence="11" id="KW-0472">Membrane</keyword>
<feature type="compositionally biased region" description="Polar residues" evidence="18">
    <location>
        <begin position="979"/>
        <end position="997"/>
    </location>
</feature>
<dbReference type="InterPro" id="IPR056995">
    <property type="entry name" value="PEX6_4th_dom"/>
</dbReference>
<evidence type="ECO:0000256" key="3">
    <source>
        <dbReference type="ARBA" id="ARBA00010617"/>
    </source>
</evidence>
<keyword evidence="17" id="KW-0349">Heme</keyword>
<protein>
    <recommendedName>
        <fullName evidence="13">Peroxisomal ATPase PEX6</fullName>
    </recommendedName>
    <alternativeName>
        <fullName evidence="14">Peroxin-6</fullName>
    </alternativeName>
</protein>
<dbReference type="CDD" id="cd11040">
    <property type="entry name" value="CYP7_CYP8-like"/>
    <property type="match status" value="1"/>
</dbReference>
<dbReference type="InterPro" id="IPR002403">
    <property type="entry name" value="Cyt_P450_E_grp-IV"/>
</dbReference>
<comment type="similarity">
    <text evidence="2">Belongs to the AAA ATPase family.</text>
</comment>
<gene>
    <name evidence="20" type="ORF">PVAR5_5904</name>
</gene>
<comment type="cofactor">
    <cofactor evidence="1 17">
        <name>heme</name>
        <dbReference type="ChEBI" id="CHEBI:30413"/>
    </cofactor>
</comment>
<name>V5G5H7_BYSSN</name>
<dbReference type="HOGENOM" id="CLU_000688_0_2_1"/>
<comment type="similarity">
    <text evidence="3">Belongs to the cytochrome P450 family.</text>
</comment>
<comment type="caution">
    <text evidence="20">The sequence shown here is derived from an EMBL/GenBank/DDBJ whole genome shotgun (WGS) entry which is preliminary data.</text>
</comment>
<evidence type="ECO:0000256" key="9">
    <source>
        <dbReference type="ARBA" id="ARBA00023002"/>
    </source>
</evidence>
<dbReference type="Pfam" id="PF23315">
    <property type="entry name" value="PEX6_4th"/>
    <property type="match status" value="1"/>
</dbReference>
<evidence type="ECO:0000256" key="5">
    <source>
        <dbReference type="ARBA" id="ARBA00022723"/>
    </source>
</evidence>
<feature type="region of interest" description="Disordered" evidence="18">
    <location>
        <begin position="1978"/>
        <end position="2097"/>
    </location>
</feature>
<dbReference type="GO" id="GO:0005506">
    <property type="term" value="F:iron ion binding"/>
    <property type="evidence" value="ECO:0007669"/>
    <property type="project" value="InterPro"/>
</dbReference>
<dbReference type="EMBL" id="BAUL01000190">
    <property type="protein sequence ID" value="GAD97231.1"/>
    <property type="molecule type" value="Genomic_DNA"/>
</dbReference>
<dbReference type="FunFam" id="1.10.8.60:FF:000039">
    <property type="entry name" value="peroxisome biogenesis factor 6"/>
    <property type="match status" value="1"/>
</dbReference>
<feature type="compositionally biased region" description="Polar residues" evidence="18">
    <location>
        <begin position="940"/>
        <end position="951"/>
    </location>
</feature>
<evidence type="ECO:0000256" key="17">
    <source>
        <dbReference type="PIRSR" id="PIRSR602403-1"/>
    </source>
</evidence>
<evidence type="ECO:0000256" key="13">
    <source>
        <dbReference type="ARBA" id="ARBA00034811"/>
    </source>
</evidence>
<dbReference type="SMART" id="SM00382">
    <property type="entry name" value="AAA"/>
    <property type="match status" value="1"/>
</dbReference>
<keyword evidence="21" id="KW-1185">Reference proteome</keyword>
<feature type="domain" description="AAA+ ATPase" evidence="19">
    <location>
        <begin position="1679"/>
        <end position="1821"/>
    </location>
</feature>
<keyword evidence="10 17" id="KW-0408">Iron</keyword>
<evidence type="ECO:0000256" key="10">
    <source>
        <dbReference type="ARBA" id="ARBA00023004"/>
    </source>
</evidence>
<feature type="compositionally biased region" description="Basic and acidic residues" evidence="18">
    <location>
        <begin position="2073"/>
        <end position="2097"/>
    </location>
</feature>
<dbReference type="PRINTS" id="PR00465">
    <property type="entry name" value="EP450IV"/>
</dbReference>
<dbReference type="Gene3D" id="3.40.50.300">
    <property type="entry name" value="P-loop containing nucleotide triphosphate hydrolases"/>
    <property type="match status" value="1"/>
</dbReference>
<dbReference type="PANTHER" id="PTHR23077">
    <property type="entry name" value="AAA-FAMILY ATPASE"/>
    <property type="match status" value="1"/>
</dbReference>
<dbReference type="PANTHER" id="PTHR23077:SF9">
    <property type="entry name" value="PEROXISOMAL ATPASE PEX6"/>
    <property type="match status" value="1"/>
</dbReference>
<dbReference type="eggNOG" id="KOG0736">
    <property type="taxonomic scope" value="Eukaryota"/>
</dbReference>
<dbReference type="eggNOG" id="KOG0156">
    <property type="taxonomic scope" value="Eukaryota"/>
</dbReference>
<dbReference type="OrthoDB" id="5553750at2759"/>
<comment type="subunit">
    <text evidence="16">Interacts with PEX1; forming the PEX1-PEX6 AAA ATPase complex, which is composed of a heterohexamer formed by a trimer of PEX1-PEX6 dimers.</text>
</comment>
<evidence type="ECO:0000256" key="16">
    <source>
        <dbReference type="ARBA" id="ARBA00062700"/>
    </source>
</evidence>
<evidence type="ECO:0000313" key="20">
    <source>
        <dbReference type="EMBL" id="GAD97231.1"/>
    </source>
</evidence>
<feature type="binding site" description="axial binding residue" evidence="17">
    <location>
        <position position="481"/>
    </location>
    <ligand>
        <name>heme</name>
        <dbReference type="ChEBI" id="CHEBI:30413"/>
    </ligand>
    <ligandPart>
        <name>Fe</name>
        <dbReference type="ChEBI" id="CHEBI:18248"/>
    </ligandPart>
</feature>
<dbReference type="GO" id="GO:0005778">
    <property type="term" value="C:peroxisomal membrane"/>
    <property type="evidence" value="ECO:0007669"/>
    <property type="project" value="UniProtKB-SubCell"/>
</dbReference>
<comment type="subcellular location">
    <subcellularLocation>
        <location evidence="12">Peroxisome membrane</location>
        <topology evidence="12">Peripheral membrane protein</topology>
        <orientation evidence="12">Cytoplasmic side</orientation>
    </subcellularLocation>
</comment>
<dbReference type="SUPFAM" id="SSF48264">
    <property type="entry name" value="Cytochrome P450"/>
    <property type="match status" value="1"/>
</dbReference>
<dbReference type="InterPro" id="IPR003959">
    <property type="entry name" value="ATPase_AAA_core"/>
</dbReference>
<proteinExistence type="inferred from homology"/>
<evidence type="ECO:0000256" key="6">
    <source>
        <dbReference type="ARBA" id="ARBA00022741"/>
    </source>
</evidence>
<feature type="compositionally biased region" description="Low complexity" evidence="18">
    <location>
        <begin position="2033"/>
        <end position="2049"/>
    </location>
</feature>
<dbReference type="Gene3D" id="1.10.8.60">
    <property type="match status" value="2"/>
</dbReference>
<dbReference type="Pfam" id="PF00067">
    <property type="entry name" value="p450"/>
    <property type="match status" value="1"/>
</dbReference>
<keyword evidence="8" id="KW-0067">ATP-binding</keyword>
<organism evidence="20 21">
    <name type="scientific">Byssochlamys spectabilis (strain No. 5 / NBRC 109023)</name>
    <name type="common">Paecilomyces variotii</name>
    <dbReference type="NCBI Taxonomy" id="1356009"/>
    <lineage>
        <taxon>Eukaryota</taxon>
        <taxon>Fungi</taxon>
        <taxon>Dikarya</taxon>
        <taxon>Ascomycota</taxon>
        <taxon>Pezizomycotina</taxon>
        <taxon>Eurotiomycetes</taxon>
        <taxon>Eurotiomycetidae</taxon>
        <taxon>Eurotiales</taxon>
        <taxon>Thermoascaceae</taxon>
        <taxon>Paecilomyces</taxon>
    </lineage>
</organism>
<dbReference type="GO" id="GO:0004497">
    <property type="term" value="F:monooxygenase activity"/>
    <property type="evidence" value="ECO:0007669"/>
    <property type="project" value="InterPro"/>
</dbReference>
<accession>V5G5H7</accession>
<feature type="region of interest" description="Disordered" evidence="18">
    <location>
        <begin position="900"/>
        <end position="1005"/>
    </location>
</feature>
<evidence type="ECO:0000256" key="7">
    <source>
        <dbReference type="ARBA" id="ARBA00022801"/>
    </source>
</evidence>
<comment type="catalytic activity">
    <reaction evidence="15">
        <text>ATP + H2O = ADP + phosphate + H(+)</text>
        <dbReference type="Rhea" id="RHEA:13065"/>
        <dbReference type="ChEBI" id="CHEBI:15377"/>
        <dbReference type="ChEBI" id="CHEBI:15378"/>
        <dbReference type="ChEBI" id="CHEBI:30616"/>
        <dbReference type="ChEBI" id="CHEBI:43474"/>
        <dbReference type="ChEBI" id="CHEBI:456216"/>
    </reaction>
    <physiologicalReaction direction="left-to-right" evidence="15">
        <dbReference type="Rhea" id="RHEA:13066"/>
    </physiologicalReaction>
</comment>
<dbReference type="CDD" id="cd19527">
    <property type="entry name" value="RecA-like_PEX6_r2"/>
    <property type="match status" value="1"/>
</dbReference>
<dbReference type="FunFam" id="1.10.8.60:FF:000108">
    <property type="entry name" value="Peroxisomal biogenesis factor 6"/>
    <property type="match status" value="1"/>
</dbReference>
<dbReference type="GO" id="GO:0016705">
    <property type="term" value="F:oxidoreductase activity, acting on paired donors, with incorporation or reduction of molecular oxygen"/>
    <property type="evidence" value="ECO:0007669"/>
    <property type="project" value="InterPro"/>
</dbReference>
<evidence type="ECO:0000256" key="2">
    <source>
        <dbReference type="ARBA" id="ARBA00006914"/>
    </source>
</evidence>
<keyword evidence="9" id="KW-0560">Oxidoreductase</keyword>
<feature type="compositionally biased region" description="Basic and acidic residues" evidence="18">
    <location>
        <begin position="1943"/>
        <end position="1952"/>
    </location>
</feature>
<dbReference type="SUPFAM" id="SSF52540">
    <property type="entry name" value="P-loop containing nucleoside triphosphate hydrolases"/>
    <property type="match status" value="2"/>
</dbReference>
<dbReference type="InterPro" id="IPR036396">
    <property type="entry name" value="Cyt_P450_sf"/>
</dbReference>
<dbReference type="InterPro" id="IPR027417">
    <property type="entry name" value="P-loop_NTPase"/>
</dbReference>
<dbReference type="GO" id="GO:0020037">
    <property type="term" value="F:heme binding"/>
    <property type="evidence" value="ECO:0007669"/>
    <property type="project" value="InterPro"/>
</dbReference>
<evidence type="ECO:0000256" key="14">
    <source>
        <dbReference type="ARBA" id="ARBA00034920"/>
    </source>
</evidence>
<dbReference type="Pfam" id="PF23120">
    <property type="entry name" value="PEX6_N"/>
    <property type="match status" value="1"/>
</dbReference>
<evidence type="ECO:0000256" key="12">
    <source>
        <dbReference type="ARBA" id="ARBA00034691"/>
    </source>
</evidence>
<feature type="compositionally biased region" description="Low complexity" evidence="18">
    <location>
        <begin position="2003"/>
        <end position="2017"/>
    </location>
</feature>
<dbReference type="InterPro" id="IPR047533">
    <property type="entry name" value="RecA-like_PEX6_r2"/>
</dbReference>
<keyword evidence="5 17" id="KW-0479">Metal-binding</keyword>
<keyword evidence="4" id="KW-0962">Peroxisome biogenesis</keyword>
<dbReference type="InterPro" id="IPR003593">
    <property type="entry name" value="AAA+_ATPase"/>
</dbReference>
<dbReference type="PROSITE" id="PS00674">
    <property type="entry name" value="AAA"/>
    <property type="match status" value="1"/>
</dbReference>
<dbReference type="InterPro" id="IPR050168">
    <property type="entry name" value="AAA_ATPase_domain"/>
</dbReference>
<dbReference type="GO" id="GO:0005524">
    <property type="term" value="F:ATP binding"/>
    <property type="evidence" value="ECO:0007669"/>
    <property type="project" value="UniProtKB-KW"/>
</dbReference>
<dbReference type="Pfam" id="PF00004">
    <property type="entry name" value="AAA"/>
    <property type="match status" value="1"/>
</dbReference>
<evidence type="ECO:0000256" key="18">
    <source>
        <dbReference type="SAM" id="MobiDB-lite"/>
    </source>
</evidence>
<dbReference type="InterPro" id="IPR003960">
    <property type="entry name" value="ATPase_AAA_CS"/>
</dbReference>
<dbReference type="FunFam" id="3.40.50.300:FF:000109">
    <property type="entry name" value="Peroxisomal biogenesis factor 6"/>
    <property type="match status" value="1"/>
</dbReference>
<evidence type="ECO:0000313" key="21">
    <source>
        <dbReference type="Proteomes" id="UP000018001"/>
    </source>
</evidence>
<evidence type="ECO:0000256" key="1">
    <source>
        <dbReference type="ARBA" id="ARBA00001971"/>
    </source>
</evidence>
<dbReference type="Proteomes" id="UP000018001">
    <property type="component" value="Unassembled WGS sequence"/>
</dbReference>
<evidence type="ECO:0000256" key="11">
    <source>
        <dbReference type="ARBA" id="ARBA00023136"/>
    </source>
</evidence>
<keyword evidence="6" id="KW-0547">Nucleotide-binding</keyword>
<evidence type="ECO:0000259" key="19">
    <source>
        <dbReference type="SMART" id="SM00382"/>
    </source>
</evidence>
<evidence type="ECO:0000256" key="8">
    <source>
        <dbReference type="ARBA" id="ARBA00022840"/>
    </source>
</evidence>
<dbReference type="GO" id="GO:0016558">
    <property type="term" value="P:protein import into peroxisome matrix"/>
    <property type="evidence" value="ECO:0007669"/>
    <property type="project" value="TreeGrafter"/>
</dbReference>